<evidence type="ECO:0000256" key="5">
    <source>
        <dbReference type="SAM" id="MobiDB-lite"/>
    </source>
</evidence>
<keyword evidence="2" id="KW-0227">DNA damage</keyword>
<dbReference type="AlphaFoldDB" id="A0A8X8XPR1"/>
<evidence type="ECO:0000313" key="6">
    <source>
        <dbReference type="EMBL" id="KAG6415758.1"/>
    </source>
</evidence>
<dbReference type="PANTHER" id="PTHR12663:SF69">
    <property type="entry name" value="SISTER CHROMATID COHESION PROTEIN PDS5 HOMOLOG E"/>
    <property type="match status" value="1"/>
</dbReference>
<dbReference type="GO" id="GO:0000785">
    <property type="term" value="C:chromatin"/>
    <property type="evidence" value="ECO:0007669"/>
    <property type="project" value="TreeGrafter"/>
</dbReference>
<comment type="caution">
    <text evidence="6">The sequence shown here is derived from an EMBL/GenBank/DDBJ whole genome shotgun (WGS) entry which is preliminary data.</text>
</comment>
<keyword evidence="7" id="KW-1185">Reference proteome</keyword>
<evidence type="ECO:0000256" key="2">
    <source>
        <dbReference type="ARBA" id="ARBA00022763"/>
    </source>
</evidence>
<feature type="compositionally biased region" description="Basic and acidic residues" evidence="5">
    <location>
        <begin position="319"/>
        <end position="344"/>
    </location>
</feature>
<proteinExistence type="predicted"/>
<dbReference type="EMBL" id="PNBA02000008">
    <property type="protein sequence ID" value="KAG6415758.1"/>
    <property type="molecule type" value="Genomic_DNA"/>
</dbReference>
<keyword evidence="4" id="KW-0539">Nucleus</keyword>
<dbReference type="GO" id="GO:0007064">
    <property type="term" value="P:mitotic sister chromatid cohesion"/>
    <property type="evidence" value="ECO:0007669"/>
    <property type="project" value="InterPro"/>
</dbReference>
<accession>A0A8X8XPR1</accession>
<feature type="region of interest" description="Disordered" evidence="5">
    <location>
        <begin position="304"/>
        <end position="344"/>
    </location>
</feature>
<reference evidence="6" key="1">
    <citation type="submission" date="2018-01" db="EMBL/GenBank/DDBJ databases">
        <authorList>
            <person name="Mao J.F."/>
        </authorList>
    </citation>
    <scope>NUCLEOTIDE SEQUENCE</scope>
    <source>
        <strain evidence="6">Huo1</strain>
        <tissue evidence="6">Leaf</tissue>
    </source>
</reference>
<sequence>MGESSRSDPIGTRLKWLKIPKLEKGLVAGRRQIGLDAAGLLLDNNARYMRFKSWPLFDEWKEIFGKDRATGSSSRDLQELYHGVRSHLNVGSRKPFSQGRNYYRALHIVGTVAKVRSSLMLLDVDTDGLVVEMFQLFLNNIGSNNPSDVFKYMEMIMTMVIEESDDISFNLLRPLLASVKMKNRDISPISWELGKKVLENCETKLQSYLREAAKVMNLEFDDYAEIVAYICHETSNDNNKVCSCRRKSHLLLLVWKSKQIEFQSLHEIFSLQTDDGNVTKLGSENLLEAVKESHQIVLSEADKGAFQKRRKKKPSSAVRTEEDKHTMKIGDWYSHEGSRGNNEEKNDLALTSEQVNSSMFSNSSRKKIDSFSEDSLAKYGQSKKKRSMINQHKEDLEFSLTLKRKILKMKERGHNAPKKTGKTVIAGSGKVRVEKISVQKKSRRPRVDFGEHLVNLWIQVWWPMDEILIVSVGLLFDSFEDAFSFFLAQVYVLYDDDEIEFLNLRKENWKLCGDEKSLQIRSENLALGISEYTSSPGFHQVVTEFDEVTCETNVSAKDSGVNRVSKEEFCHTSKKLKEMVSILLMHGCWFLILMHTVLKDCREFNC</sequence>
<name>A0A8X8XPR1_SALSN</name>
<dbReference type="Pfam" id="PF20168">
    <property type="entry name" value="PDS5"/>
    <property type="match status" value="1"/>
</dbReference>
<reference evidence="6" key="2">
    <citation type="submission" date="2020-08" db="EMBL/GenBank/DDBJ databases">
        <title>Plant Genome Project.</title>
        <authorList>
            <person name="Zhang R.-G."/>
        </authorList>
    </citation>
    <scope>NUCLEOTIDE SEQUENCE</scope>
    <source>
        <strain evidence="6">Huo1</strain>
        <tissue evidence="6">Leaf</tissue>
    </source>
</reference>
<dbReference type="InterPro" id="IPR039776">
    <property type="entry name" value="Pds5"/>
</dbReference>
<evidence type="ECO:0000256" key="3">
    <source>
        <dbReference type="ARBA" id="ARBA00023204"/>
    </source>
</evidence>
<protein>
    <submittedName>
        <fullName evidence="6">Uncharacterized protein</fullName>
    </submittedName>
</protein>
<dbReference type="GO" id="GO:0005634">
    <property type="term" value="C:nucleus"/>
    <property type="evidence" value="ECO:0007669"/>
    <property type="project" value="UniProtKB-SubCell"/>
</dbReference>
<gene>
    <name evidence="6" type="ORF">SASPL_123173</name>
</gene>
<organism evidence="6">
    <name type="scientific">Salvia splendens</name>
    <name type="common">Scarlet sage</name>
    <dbReference type="NCBI Taxonomy" id="180675"/>
    <lineage>
        <taxon>Eukaryota</taxon>
        <taxon>Viridiplantae</taxon>
        <taxon>Streptophyta</taxon>
        <taxon>Embryophyta</taxon>
        <taxon>Tracheophyta</taxon>
        <taxon>Spermatophyta</taxon>
        <taxon>Magnoliopsida</taxon>
        <taxon>eudicotyledons</taxon>
        <taxon>Gunneridae</taxon>
        <taxon>Pentapetalae</taxon>
        <taxon>asterids</taxon>
        <taxon>lamiids</taxon>
        <taxon>Lamiales</taxon>
        <taxon>Lamiaceae</taxon>
        <taxon>Nepetoideae</taxon>
        <taxon>Mentheae</taxon>
        <taxon>Salviinae</taxon>
        <taxon>Salvia</taxon>
        <taxon>Salvia subgen. Calosphace</taxon>
        <taxon>core Calosphace</taxon>
    </lineage>
</organism>
<keyword evidence="3" id="KW-0234">DNA repair</keyword>
<comment type="subcellular location">
    <subcellularLocation>
        <location evidence="1">Nucleus</location>
    </subcellularLocation>
</comment>
<evidence type="ECO:0000256" key="4">
    <source>
        <dbReference type="ARBA" id="ARBA00023242"/>
    </source>
</evidence>
<evidence type="ECO:0000313" key="7">
    <source>
        <dbReference type="Proteomes" id="UP000298416"/>
    </source>
</evidence>
<evidence type="ECO:0000256" key="1">
    <source>
        <dbReference type="ARBA" id="ARBA00004123"/>
    </source>
</evidence>
<dbReference type="Proteomes" id="UP000298416">
    <property type="component" value="Unassembled WGS sequence"/>
</dbReference>
<dbReference type="PANTHER" id="PTHR12663">
    <property type="entry name" value="ANDROGEN INDUCED INHIBITOR OF PROLIFERATION AS3 / PDS5-RELATED"/>
    <property type="match status" value="1"/>
</dbReference>
<dbReference type="GO" id="GO:0006281">
    <property type="term" value="P:DNA repair"/>
    <property type="evidence" value="ECO:0007669"/>
    <property type="project" value="UniProtKB-KW"/>
</dbReference>